<accession>A0ABW4KK17</accession>
<keyword evidence="3" id="KW-1185">Reference proteome</keyword>
<proteinExistence type="predicted"/>
<dbReference type="InterPro" id="IPR011010">
    <property type="entry name" value="DNA_brk_join_enz"/>
</dbReference>
<comment type="caution">
    <text evidence="2">The sequence shown here is derived from an EMBL/GenBank/DDBJ whole genome shotgun (WGS) entry which is preliminary data.</text>
</comment>
<evidence type="ECO:0000256" key="1">
    <source>
        <dbReference type="ARBA" id="ARBA00023172"/>
    </source>
</evidence>
<evidence type="ECO:0000313" key="2">
    <source>
        <dbReference type="EMBL" id="MFD1707528.1"/>
    </source>
</evidence>
<evidence type="ECO:0000313" key="3">
    <source>
        <dbReference type="Proteomes" id="UP001597301"/>
    </source>
</evidence>
<reference evidence="3" key="1">
    <citation type="journal article" date="2019" name="Int. J. Syst. Evol. Microbiol.">
        <title>The Global Catalogue of Microorganisms (GCM) 10K type strain sequencing project: providing services to taxonomists for standard genome sequencing and annotation.</title>
        <authorList>
            <consortium name="The Broad Institute Genomics Platform"/>
            <consortium name="The Broad Institute Genome Sequencing Center for Infectious Disease"/>
            <person name="Wu L."/>
            <person name="Ma J."/>
        </authorList>
    </citation>
    <scope>NUCLEOTIDE SEQUENCE [LARGE SCALE GENOMIC DNA]</scope>
    <source>
        <strain evidence="3">CGMCC 1.12295</strain>
    </source>
</reference>
<dbReference type="RefSeq" id="WP_380774246.1">
    <property type="nucleotide sequence ID" value="NZ_JBHUEO010000036.1"/>
</dbReference>
<protein>
    <submittedName>
        <fullName evidence="2">Uncharacterized protein</fullName>
    </submittedName>
</protein>
<sequence length="813" mass="96169">MILPSDFYDEKDIISITKELDSIEFDKLIKSYICEWLQTKKMQNIILERPSLLVRNKKKGNVKAQFINRFIRTIGKFIRRQDHFTWENYCKIIREFLKLTLGYRSPLRLMTRNFYLHVLSSKIITDTEVKNFIKQYGYLLLHTEYATKNAGSRKTTLFIEQNITTYFPLDSMVEQIIQMECDTGLGKIYHANFFIRTQNEFLYKIIVNFMEIHNRKKLNTFETRIFITLFEDSLKGLQINSFKDFNKETFKTQLLYYNAFLHEFYPKGRKNNFSYNLLVKFYRYIDDMYMEEFGHRLFNSFSFNRDIITHMYYQKSVEEGYEIVNLNSIGDYPNTDKWFIVADTKKQGTHIANAKNTLMNFELIRNLELREDLKGFIWKLEASYGRIYVYFSNIIDFLNEADSYFKKELEVSPMRTISGTTVPNQLLGSSEVKLFSNRFLTYYYDCLIDNEEWSANYINSRIKNIRFFLDQIKHKYGIPSIMIELFRKIDVDYKGGTPILAEDFIKISTEFRKRIHTEEDELLFIAFQLTAETKLRLGETLGLERDCICSIDKNGRFGTIRYLKKTLEREYIHEVLMIEHIRLIQRAINITQKIYEQTDSDLGKYIFIGAGSFYGNKVVKIRTRFRVMFSEVIDELLLTKKIKVRYTPINLRHTYIEKAWQNVEDGLISTLEIGVITGNSAGVAYKHYRNRNNTQRYVEALYGVSIFDDDLSKQVVDKETVEHLAPVQGGAGGCSSETCIKMEVDEDSFYKCLTCPKFVTTTERSSFFEKKMDEYKDKKEMATSNAEKQFYTGLMELYGGYLAEMYSQMEVEK</sequence>
<dbReference type="Gene3D" id="1.10.443.10">
    <property type="entry name" value="Intergrase catalytic core"/>
    <property type="match status" value="1"/>
</dbReference>
<dbReference type="Proteomes" id="UP001597301">
    <property type="component" value="Unassembled WGS sequence"/>
</dbReference>
<keyword evidence="1" id="KW-0233">DNA recombination</keyword>
<name>A0ABW4KK17_9BACI</name>
<dbReference type="EMBL" id="JBHUEO010000036">
    <property type="protein sequence ID" value="MFD1707528.1"/>
    <property type="molecule type" value="Genomic_DNA"/>
</dbReference>
<dbReference type="SUPFAM" id="SSF56349">
    <property type="entry name" value="DNA breaking-rejoining enzymes"/>
    <property type="match status" value="1"/>
</dbReference>
<organism evidence="2 3">
    <name type="scientific">Siminovitchia sediminis</name>
    <dbReference type="NCBI Taxonomy" id="1274353"/>
    <lineage>
        <taxon>Bacteria</taxon>
        <taxon>Bacillati</taxon>
        <taxon>Bacillota</taxon>
        <taxon>Bacilli</taxon>
        <taxon>Bacillales</taxon>
        <taxon>Bacillaceae</taxon>
        <taxon>Siminovitchia</taxon>
    </lineage>
</organism>
<gene>
    <name evidence="2" type="ORF">ACFSCZ_12420</name>
</gene>
<dbReference type="InterPro" id="IPR013762">
    <property type="entry name" value="Integrase-like_cat_sf"/>
</dbReference>